<accession>A0A9D4KSJ0</accession>
<gene>
    <name evidence="1" type="ORF">DPMN_086801</name>
</gene>
<sequence length="61" mass="7244">MASIRTGRLVSDLYTKPTERHLYLHKDSSYRVYEESHSIRPRCEAETNMFGRDGLQKKTQR</sequence>
<evidence type="ECO:0000313" key="1">
    <source>
        <dbReference type="EMBL" id="KAH3844542.1"/>
    </source>
</evidence>
<keyword evidence="2" id="KW-1185">Reference proteome</keyword>
<comment type="caution">
    <text evidence="1">The sequence shown here is derived from an EMBL/GenBank/DDBJ whole genome shotgun (WGS) entry which is preliminary data.</text>
</comment>
<proteinExistence type="predicted"/>
<name>A0A9D4KSJ0_DREPO</name>
<reference evidence="1" key="2">
    <citation type="submission" date="2020-11" db="EMBL/GenBank/DDBJ databases">
        <authorList>
            <person name="McCartney M.A."/>
            <person name="Auch B."/>
            <person name="Kono T."/>
            <person name="Mallez S."/>
            <person name="Becker A."/>
            <person name="Gohl D.M."/>
            <person name="Silverstein K.A.T."/>
            <person name="Koren S."/>
            <person name="Bechman K.B."/>
            <person name="Herman A."/>
            <person name="Abrahante J.E."/>
            <person name="Garbe J."/>
        </authorList>
    </citation>
    <scope>NUCLEOTIDE SEQUENCE</scope>
    <source>
        <strain evidence="1">Duluth1</strain>
        <tissue evidence="1">Whole animal</tissue>
    </source>
</reference>
<reference evidence="1" key="1">
    <citation type="journal article" date="2019" name="bioRxiv">
        <title>The Genome of the Zebra Mussel, Dreissena polymorpha: A Resource for Invasive Species Research.</title>
        <authorList>
            <person name="McCartney M.A."/>
            <person name="Auch B."/>
            <person name="Kono T."/>
            <person name="Mallez S."/>
            <person name="Zhang Y."/>
            <person name="Obille A."/>
            <person name="Becker A."/>
            <person name="Abrahante J.E."/>
            <person name="Garbe J."/>
            <person name="Badalamenti J.P."/>
            <person name="Herman A."/>
            <person name="Mangelson H."/>
            <person name="Liachko I."/>
            <person name="Sullivan S."/>
            <person name="Sone E.D."/>
            <person name="Koren S."/>
            <person name="Silverstein K.A.T."/>
            <person name="Beckman K.B."/>
            <person name="Gohl D.M."/>
        </authorList>
    </citation>
    <scope>NUCLEOTIDE SEQUENCE</scope>
    <source>
        <strain evidence="1">Duluth1</strain>
        <tissue evidence="1">Whole animal</tissue>
    </source>
</reference>
<dbReference type="AlphaFoldDB" id="A0A9D4KSJ0"/>
<protein>
    <submittedName>
        <fullName evidence="1">Uncharacterized protein</fullName>
    </submittedName>
</protein>
<evidence type="ECO:0000313" key="2">
    <source>
        <dbReference type="Proteomes" id="UP000828390"/>
    </source>
</evidence>
<organism evidence="1 2">
    <name type="scientific">Dreissena polymorpha</name>
    <name type="common">Zebra mussel</name>
    <name type="synonym">Mytilus polymorpha</name>
    <dbReference type="NCBI Taxonomy" id="45954"/>
    <lineage>
        <taxon>Eukaryota</taxon>
        <taxon>Metazoa</taxon>
        <taxon>Spiralia</taxon>
        <taxon>Lophotrochozoa</taxon>
        <taxon>Mollusca</taxon>
        <taxon>Bivalvia</taxon>
        <taxon>Autobranchia</taxon>
        <taxon>Heteroconchia</taxon>
        <taxon>Euheterodonta</taxon>
        <taxon>Imparidentia</taxon>
        <taxon>Neoheterodontei</taxon>
        <taxon>Myida</taxon>
        <taxon>Dreissenoidea</taxon>
        <taxon>Dreissenidae</taxon>
        <taxon>Dreissena</taxon>
    </lineage>
</organism>
<dbReference type="Proteomes" id="UP000828390">
    <property type="component" value="Unassembled WGS sequence"/>
</dbReference>
<dbReference type="EMBL" id="JAIWYP010000003">
    <property type="protein sequence ID" value="KAH3844542.1"/>
    <property type="molecule type" value="Genomic_DNA"/>
</dbReference>